<proteinExistence type="predicted"/>
<keyword evidence="2" id="KW-1185">Reference proteome</keyword>
<evidence type="ECO:0000313" key="1">
    <source>
        <dbReference type="EMBL" id="GAA4141759.1"/>
    </source>
</evidence>
<protein>
    <submittedName>
        <fullName evidence="1">Uncharacterized protein</fullName>
    </submittedName>
</protein>
<evidence type="ECO:0000313" key="2">
    <source>
        <dbReference type="Proteomes" id="UP001501333"/>
    </source>
</evidence>
<sequence>MKNLLITYVLLCFLTSCSDDLDSNQTQLNDVSSEKSTSSTITPENKLNPFDKKGLLYYNALHNYQAVNPVPNSIGEITNQIKYLSCQIEKRSNTRKGVITFNDSIVEAIMSDPDSNMINIVQNSALSTNAKSTLISFLQGLINHRQLDFAVSYAYIVDYEETIIDDNPFDDDETETILTITSISRYSLYSESERKDKDWDLSAGNKPAKKFFAANESSIITVLALLHSML</sequence>
<dbReference type="RefSeq" id="WP_229355243.1">
    <property type="nucleotide sequence ID" value="NZ_BAABAO010000016.1"/>
</dbReference>
<dbReference type="PROSITE" id="PS51257">
    <property type="entry name" value="PROKAR_LIPOPROTEIN"/>
    <property type="match status" value="1"/>
</dbReference>
<gene>
    <name evidence="1" type="ORF">GCM10022250_43630</name>
</gene>
<reference evidence="2" key="1">
    <citation type="journal article" date="2019" name="Int. J. Syst. Evol. Microbiol.">
        <title>The Global Catalogue of Microorganisms (GCM) 10K type strain sequencing project: providing services to taxonomists for standard genome sequencing and annotation.</title>
        <authorList>
            <consortium name="The Broad Institute Genomics Platform"/>
            <consortium name="The Broad Institute Genome Sequencing Center for Infectious Disease"/>
            <person name="Wu L."/>
            <person name="Ma J."/>
        </authorList>
    </citation>
    <scope>NUCLEOTIDE SEQUENCE [LARGE SCALE GENOMIC DNA]</scope>
    <source>
        <strain evidence="2">JCM 17386</strain>
    </source>
</reference>
<comment type="caution">
    <text evidence="1">The sequence shown here is derived from an EMBL/GenBank/DDBJ whole genome shotgun (WGS) entry which is preliminary data.</text>
</comment>
<dbReference type="EMBL" id="BAABAO010000016">
    <property type="protein sequence ID" value="GAA4141759.1"/>
    <property type="molecule type" value="Genomic_DNA"/>
</dbReference>
<accession>A0ABP7YUW6</accession>
<organism evidence="1 2">
    <name type="scientific">Flavobacterium chungbukense</name>
    <dbReference type="NCBI Taxonomy" id="877464"/>
    <lineage>
        <taxon>Bacteria</taxon>
        <taxon>Pseudomonadati</taxon>
        <taxon>Bacteroidota</taxon>
        <taxon>Flavobacteriia</taxon>
        <taxon>Flavobacteriales</taxon>
        <taxon>Flavobacteriaceae</taxon>
        <taxon>Flavobacterium</taxon>
    </lineage>
</organism>
<name>A0ABP7YUW6_9FLAO</name>
<dbReference type="Proteomes" id="UP001501333">
    <property type="component" value="Unassembled WGS sequence"/>
</dbReference>